<feature type="transmembrane region" description="Helical" evidence="7">
    <location>
        <begin position="243"/>
        <end position="265"/>
    </location>
</feature>
<dbReference type="Pfam" id="PF01694">
    <property type="entry name" value="Rhomboid"/>
    <property type="match status" value="1"/>
</dbReference>
<keyword evidence="11" id="KW-1185">Reference proteome</keyword>
<dbReference type="Pfam" id="PF00036">
    <property type="entry name" value="EF-hand_1"/>
    <property type="match status" value="1"/>
</dbReference>
<dbReference type="InterPro" id="IPR002048">
    <property type="entry name" value="EF_hand_dom"/>
</dbReference>
<feature type="transmembrane region" description="Helical" evidence="7">
    <location>
        <begin position="315"/>
        <end position="334"/>
    </location>
</feature>
<dbReference type="AlphaFoldDB" id="R7TGY5"/>
<keyword evidence="6 7" id="KW-0472">Membrane</keyword>
<evidence type="ECO:0000256" key="3">
    <source>
        <dbReference type="ARBA" id="ARBA00022692"/>
    </source>
</evidence>
<protein>
    <recommendedName>
        <fullName evidence="8">EF-hand domain-containing protein</fullName>
    </recommendedName>
</protein>
<dbReference type="InterPro" id="IPR018247">
    <property type="entry name" value="EF_Hand_1_Ca_BS"/>
</dbReference>
<keyword evidence="4" id="KW-0106">Calcium</keyword>
<feature type="transmembrane region" description="Helical" evidence="7">
    <location>
        <begin position="131"/>
        <end position="149"/>
    </location>
</feature>
<dbReference type="PANTHER" id="PTHR45840">
    <property type="entry name" value="RHOMBOID-RELATED PROTEIN"/>
    <property type="match status" value="1"/>
</dbReference>
<evidence type="ECO:0000313" key="10">
    <source>
        <dbReference type="EnsemblMetazoa" id="CapteP169308"/>
    </source>
</evidence>
<gene>
    <name evidence="9" type="ORF">CAPTEDRAFT_169308</name>
</gene>
<dbReference type="SUPFAM" id="SSF47473">
    <property type="entry name" value="EF-hand"/>
    <property type="match status" value="1"/>
</dbReference>
<evidence type="ECO:0000313" key="9">
    <source>
        <dbReference type="EMBL" id="ELT92969.1"/>
    </source>
</evidence>
<dbReference type="EMBL" id="KB309928">
    <property type="protein sequence ID" value="ELT92969.1"/>
    <property type="molecule type" value="Genomic_DNA"/>
</dbReference>
<evidence type="ECO:0000256" key="1">
    <source>
        <dbReference type="ARBA" id="ARBA00004141"/>
    </source>
</evidence>
<comment type="subcellular location">
    <subcellularLocation>
        <location evidence="1">Membrane</location>
        <topology evidence="1">Multi-pass membrane protein</topology>
    </subcellularLocation>
</comment>
<reference evidence="11" key="1">
    <citation type="submission" date="2012-12" db="EMBL/GenBank/DDBJ databases">
        <authorList>
            <person name="Hellsten U."/>
            <person name="Grimwood J."/>
            <person name="Chapman J.A."/>
            <person name="Shapiro H."/>
            <person name="Aerts A."/>
            <person name="Otillar R.P."/>
            <person name="Terry A.Y."/>
            <person name="Boore J.L."/>
            <person name="Simakov O."/>
            <person name="Marletaz F."/>
            <person name="Cho S.-J."/>
            <person name="Edsinger-Gonzales E."/>
            <person name="Havlak P."/>
            <person name="Kuo D.-H."/>
            <person name="Larsson T."/>
            <person name="Lv J."/>
            <person name="Arendt D."/>
            <person name="Savage R."/>
            <person name="Osoegawa K."/>
            <person name="de Jong P."/>
            <person name="Lindberg D.R."/>
            <person name="Seaver E.C."/>
            <person name="Weisblat D.A."/>
            <person name="Putnam N.H."/>
            <person name="Grigoriev I.V."/>
            <person name="Rokhsar D.S."/>
        </authorList>
    </citation>
    <scope>NUCLEOTIDE SEQUENCE</scope>
    <source>
        <strain evidence="11">I ESC-2004</strain>
    </source>
</reference>
<evidence type="ECO:0000259" key="8">
    <source>
        <dbReference type="PROSITE" id="PS50222"/>
    </source>
</evidence>
<proteinExistence type="inferred from homology"/>
<dbReference type="SMART" id="SM00054">
    <property type="entry name" value="EFh"/>
    <property type="match status" value="1"/>
</dbReference>
<dbReference type="InterPro" id="IPR035952">
    <property type="entry name" value="Rhomboid-like_sf"/>
</dbReference>
<dbReference type="Proteomes" id="UP000014760">
    <property type="component" value="Unassembled WGS sequence"/>
</dbReference>
<feature type="transmembrane region" description="Helical" evidence="7">
    <location>
        <begin position="183"/>
        <end position="210"/>
    </location>
</feature>
<evidence type="ECO:0000256" key="2">
    <source>
        <dbReference type="ARBA" id="ARBA00009045"/>
    </source>
</evidence>
<feature type="transmembrane region" description="Helical" evidence="7">
    <location>
        <begin position="285"/>
        <end position="303"/>
    </location>
</feature>
<evidence type="ECO:0000256" key="6">
    <source>
        <dbReference type="ARBA" id="ARBA00023136"/>
    </source>
</evidence>
<evidence type="ECO:0000256" key="7">
    <source>
        <dbReference type="SAM" id="Phobius"/>
    </source>
</evidence>
<dbReference type="FunCoup" id="R7TGY5">
    <property type="interactions" value="209"/>
</dbReference>
<keyword evidence="5 7" id="KW-1133">Transmembrane helix</keyword>
<dbReference type="HOGENOM" id="CLU_048023_1_0_1"/>
<organism evidence="9">
    <name type="scientific">Capitella teleta</name>
    <name type="common">Polychaete worm</name>
    <dbReference type="NCBI Taxonomy" id="283909"/>
    <lineage>
        <taxon>Eukaryota</taxon>
        <taxon>Metazoa</taxon>
        <taxon>Spiralia</taxon>
        <taxon>Lophotrochozoa</taxon>
        <taxon>Annelida</taxon>
        <taxon>Polychaeta</taxon>
        <taxon>Sedentaria</taxon>
        <taxon>Scolecida</taxon>
        <taxon>Capitellidae</taxon>
        <taxon>Capitella</taxon>
    </lineage>
</organism>
<evidence type="ECO:0000256" key="5">
    <source>
        <dbReference type="ARBA" id="ARBA00022989"/>
    </source>
</evidence>
<dbReference type="InterPro" id="IPR022764">
    <property type="entry name" value="Peptidase_S54_rhomboid_dom"/>
</dbReference>
<dbReference type="SUPFAM" id="SSF144091">
    <property type="entry name" value="Rhomboid-like"/>
    <property type="match status" value="1"/>
</dbReference>
<dbReference type="InterPro" id="IPR051739">
    <property type="entry name" value="Rhomboid_IM_Serine_Proteases"/>
</dbReference>
<sequence>MAAEETELIENLDRKFRPIFEQYGEEGGIPLRVLREQMEDSANQQMLPASKVDRLLKRADEDQDGYLDYDEFVTLMTMEEAKGMNVRQLTKFQRLVQISVSSVVPRATVNASDQDVLEDYVDHYNCRPPPLFMILISLAELIIFIAYAIDQKNKGIPTTANSGAPLYSPLMYNPRRRYEAWRFLSYMFIHQGYTHIIFNLIFQLLIGLPLEMVHKWWRVGIVYSLGVIAGSIATSVTDSGTLLCGASGGCYALIGAHFAIIIMNWREMTHDWMDGVLKFILSAPVRLLFWSLFAAADIGLAIYNRYTMGPSAVGYAAHLGGALAAGVLIGIPVLKNIDRLPWERVLWWVCLVVYLLIMTMGILFNIFYEGYPPTDWRKCCPDSY</sequence>
<dbReference type="PROSITE" id="PS00018">
    <property type="entry name" value="EF_HAND_1"/>
    <property type="match status" value="1"/>
</dbReference>
<evidence type="ECO:0000256" key="4">
    <source>
        <dbReference type="ARBA" id="ARBA00022837"/>
    </source>
</evidence>
<dbReference type="PANTHER" id="PTHR45840:SF2">
    <property type="entry name" value="PROTEIN RHOMBOID-RELATED"/>
    <property type="match status" value="1"/>
</dbReference>
<dbReference type="GO" id="GO:0016020">
    <property type="term" value="C:membrane"/>
    <property type="evidence" value="ECO:0007669"/>
    <property type="project" value="UniProtKB-SubCell"/>
</dbReference>
<accession>R7TGY5</accession>
<dbReference type="EMBL" id="AMQN01002711">
    <property type="status" value="NOT_ANNOTATED_CDS"/>
    <property type="molecule type" value="Genomic_DNA"/>
</dbReference>
<comment type="similarity">
    <text evidence="2">Belongs to the peptidase S54 family.</text>
</comment>
<feature type="transmembrane region" description="Helical" evidence="7">
    <location>
        <begin position="346"/>
        <end position="368"/>
    </location>
</feature>
<dbReference type="Gene3D" id="1.20.1540.10">
    <property type="entry name" value="Rhomboid-like"/>
    <property type="match status" value="1"/>
</dbReference>
<evidence type="ECO:0000313" key="11">
    <source>
        <dbReference type="Proteomes" id="UP000014760"/>
    </source>
</evidence>
<dbReference type="PROSITE" id="PS50222">
    <property type="entry name" value="EF_HAND_2"/>
    <property type="match status" value="1"/>
</dbReference>
<dbReference type="GO" id="GO:0005509">
    <property type="term" value="F:calcium ion binding"/>
    <property type="evidence" value="ECO:0007669"/>
    <property type="project" value="InterPro"/>
</dbReference>
<dbReference type="OMA" id="ECRQEAW"/>
<name>R7TGY5_CAPTE</name>
<dbReference type="InterPro" id="IPR011992">
    <property type="entry name" value="EF-hand-dom_pair"/>
</dbReference>
<dbReference type="STRING" id="283909.R7TGY5"/>
<dbReference type="OrthoDB" id="418595at2759"/>
<reference evidence="9 11" key="2">
    <citation type="journal article" date="2013" name="Nature">
        <title>Insights into bilaterian evolution from three spiralian genomes.</title>
        <authorList>
            <person name="Simakov O."/>
            <person name="Marletaz F."/>
            <person name="Cho S.J."/>
            <person name="Edsinger-Gonzales E."/>
            <person name="Havlak P."/>
            <person name="Hellsten U."/>
            <person name="Kuo D.H."/>
            <person name="Larsson T."/>
            <person name="Lv J."/>
            <person name="Arendt D."/>
            <person name="Savage R."/>
            <person name="Osoegawa K."/>
            <person name="de Jong P."/>
            <person name="Grimwood J."/>
            <person name="Chapman J.A."/>
            <person name="Shapiro H."/>
            <person name="Aerts A."/>
            <person name="Otillar R.P."/>
            <person name="Terry A.Y."/>
            <person name="Boore J.L."/>
            <person name="Grigoriev I.V."/>
            <person name="Lindberg D.R."/>
            <person name="Seaver E.C."/>
            <person name="Weisblat D.A."/>
            <person name="Putnam N.H."/>
            <person name="Rokhsar D.S."/>
        </authorList>
    </citation>
    <scope>NUCLEOTIDE SEQUENCE</scope>
    <source>
        <strain evidence="9 11">I ESC-2004</strain>
    </source>
</reference>
<dbReference type="GO" id="GO:0004252">
    <property type="term" value="F:serine-type endopeptidase activity"/>
    <property type="evidence" value="ECO:0007669"/>
    <property type="project" value="InterPro"/>
</dbReference>
<reference evidence="10" key="3">
    <citation type="submission" date="2015-06" db="UniProtKB">
        <authorList>
            <consortium name="EnsemblMetazoa"/>
        </authorList>
    </citation>
    <scope>IDENTIFICATION</scope>
</reference>
<keyword evidence="3 7" id="KW-0812">Transmembrane</keyword>
<dbReference type="EnsemblMetazoa" id="CapteT169308">
    <property type="protein sequence ID" value="CapteP169308"/>
    <property type="gene ID" value="CapteG169308"/>
</dbReference>
<feature type="transmembrane region" description="Helical" evidence="7">
    <location>
        <begin position="216"/>
        <end position="236"/>
    </location>
</feature>
<feature type="domain" description="EF-hand" evidence="8">
    <location>
        <begin position="47"/>
        <end position="82"/>
    </location>
</feature>
<dbReference type="Gene3D" id="1.10.238.10">
    <property type="entry name" value="EF-hand"/>
    <property type="match status" value="1"/>
</dbReference>